<sequence>MVYIFMKIFIFFLFWIAPIFSEKGIKTYLEAQNAVFSLSFITNFS</sequence>
<gene>
    <name evidence="1" type="ORF">HMPREF9383_1697</name>
</gene>
<dbReference type="EMBL" id="AEXY01000022">
    <property type="protein sequence ID" value="EGD35921.1"/>
    <property type="molecule type" value="Genomic_DNA"/>
</dbReference>
<comment type="caution">
    <text evidence="1">The sequence shown here is derived from an EMBL/GenBank/DDBJ whole genome shotgun (WGS) entry which is preliminary data.</text>
</comment>
<evidence type="ECO:0000313" key="2">
    <source>
        <dbReference type="Proteomes" id="UP000003530"/>
    </source>
</evidence>
<accession>F0INJ5</accession>
<dbReference type="Proteomes" id="UP000003530">
    <property type="component" value="Unassembled WGS sequence"/>
</dbReference>
<protein>
    <submittedName>
        <fullName evidence="1">Uncharacterized protein</fullName>
    </submittedName>
</protein>
<dbReference type="HOGENOM" id="CLU_3205996_0_0_9"/>
<name>F0INJ5_STRSA</name>
<proteinExistence type="predicted"/>
<evidence type="ECO:0000313" key="1">
    <source>
        <dbReference type="EMBL" id="EGD35921.1"/>
    </source>
</evidence>
<organism evidence="1 2">
    <name type="scientific">Streptococcus sanguinis SK150</name>
    <dbReference type="NCBI Taxonomy" id="888811"/>
    <lineage>
        <taxon>Bacteria</taxon>
        <taxon>Bacillati</taxon>
        <taxon>Bacillota</taxon>
        <taxon>Bacilli</taxon>
        <taxon>Lactobacillales</taxon>
        <taxon>Streptococcaceae</taxon>
        <taxon>Streptococcus</taxon>
    </lineage>
</organism>
<reference evidence="1 2" key="1">
    <citation type="submission" date="2011-02" db="EMBL/GenBank/DDBJ databases">
        <authorList>
            <person name="Muzny D."/>
            <person name="Qin X."/>
            <person name="Deng J."/>
            <person name="Jiang H."/>
            <person name="Liu Y."/>
            <person name="Qu J."/>
            <person name="Song X.-Z."/>
            <person name="Zhang L."/>
            <person name="Thornton R."/>
            <person name="Coyle M."/>
            <person name="Francisco L."/>
            <person name="Jackson L."/>
            <person name="Javaid M."/>
            <person name="Korchina V."/>
            <person name="Kovar C."/>
            <person name="Mata R."/>
            <person name="Mathew T."/>
            <person name="Ngo R."/>
            <person name="Nguyen L."/>
            <person name="Nguyen N."/>
            <person name="Okwuonu G."/>
            <person name="Ongeri F."/>
            <person name="Pham C."/>
            <person name="Simmons D."/>
            <person name="Wilczek-Boney K."/>
            <person name="Hale W."/>
            <person name="Jakkamsetti A."/>
            <person name="Pham P."/>
            <person name="Ruth R."/>
            <person name="San Lucas F."/>
            <person name="Warren J."/>
            <person name="Zhang J."/>
            <person name="Zhao Z."/>
            <person name="Zhou C."/>
            <person name="Zhu D."/>
            <person name="Lee S."/>
            <person name="Bess C."/>
            <person name="Blankenburg K."/>
            <person name="Forbes L."/>
            <person name="Fu Q."/>
            <person name="Gubbala S."/>
            <person name="Hirani K."/>
            <person name="Jayaseelan J.C."/>
            <person name="Lara F."/>
            <person name="Munidasa M."/>
            <person name="Palculict T."/>
            <person name="Patil S."/>
            <person name="Pu L.-L."/>
            <person name="Saada N."/>
            <person name="Tang L."/>
            <person name="Weissenberger G."/>
            <person name="Zhu Y."/>
            <person name="Hemphill L."/>
            <person name="Shang Y."/>
            <person name="Youmans B."/>
            <person name="Ayvaz T."/>
            <person name="Ross M."/>
            <person name="Santibanez J."/>
            <person name="Aqrawi P."/>
            <person name="Gross S."/>
            <person name="Joshi V."/>
            <person name="Fowler G."/>
            <person name="Nazareth L."/>
            <person name="Reid J."/>
            <person name="Worley K."/>
            <person name="Petrosino J."/>
            <person name="Highlander S."/>
            <person name="Gibbs R."/>
        </authorList>
    </citation>
    <scope>NUCLEOTIDE SEQUENCE [LARGE SCALE GENOMIC DNA]</scope>
    <source>
        <strain evidence="1 2">SK150</strain>
    </source>
</reference>
<dbReference type="AlphaFoldDB" id="F0INJ5"/>